<name>A0AAP0KFB5_9MAGN</name>
<dbReference type="EMBL" id="JBBNAF010000004">
    <property type="protein sequence ID" value="KAK9150995.1"/>
    <property type="molecule type" value="Genomic_DNA"/>
</dbReference>
<reference evidence="1 2" key="1">
    <citation type="submission" date="2024-01" db="EMBL/GenBank/DDBJ databases">
        <title>Genome assemblies of Stephania.</title>
        <authorList>
            <person name="Yang L."/>
        </authorList>
    </citation>
    <scope>NUCLEOTIDE SEQUENCE [LARGE SCALE GENOMIC DNA]</scope>
    <source>
        <strain evidence="1">YNDBR</strain>
        <tissue evidence="1">Leaf</tissue>
    </source>
</reference>
<keyword evidence="2" id="KW-1185">Reference proteome</keyword>
<dbReference type="AlphaFoldDB" id="A0AAP0KFB5"/>
<comment type="caution">
    <text evidence="1">The sequence shown here is derived from an EMBL/GenBank/DDBJ whole genome shotgun (WGS) entry which is preliminary data.</text>
</comment>
<protein>
    <submittedName>
        <fullName evidence="1">Uncharacterized protein</fullName>
    </submittedName>
</protein>
<accession>A0AAP0KFB5</accession>
<organism evidence="1 2">
    <name type="scientific">Stephania yunnanensis</name>
    <dbReference type="NCBI Taxonomy" id="152371"/>
    <lineage>
        <taxon>Eukaryota</taxon>
        <taxon>Viridiplantae</taxon>
        <taxon>Streptophyta</taxon>
        <taxon>Embryophyta</taxon>
        <taxon>Tracheophyta</taxon>
        <taxon>Spermatophyta</taxon>
        <taxon>Magnoliopsida</taxon>
        <taxon>Ranunculales</taxon>
        <taxon>Menispermaceae</taxon>
        <taxon>Menispermoideae</taxon>
        <taxon>Cissampelideae</taxon>
        <taxon>Stephania</taxon>
    </lineage>
</organism>
<proteinExistence type="predicted"/>
<evidence type="ECO:0000313" key="1">
    <source>
        <dbReference type="EMBL" id="KAK9150995.1"/>
    </source>
</evidence>
<evidence type="ECO:0000313" key="2">
    <source>
        <dbReference type="Proteomes" id="UP001420932"/>
    </source>
</evidence>
<dbReference type="Proteomes" id="UP001420932">
    <property type="component" value="Unassembled WGS sequence"/>
</dbReference>
<sequence>MERLQNKISLGGRSSSHQPEREVLLKEIAQAIPNHYMSLFRLPKVTIQALVQEMAKF</sequence>
<gene>
    <name evidence="1" type="ORF">Syun_009304</name>
</gene>